<comment type="caution">
    <text evidence="1">The sequence shown here is derived from an EMBL/GenBank/DDBJ whole genome shotgun (WGS) entry which is preliminary data.</text>
</comment>
<evidence type="ECO:0000313" key="2">
    <source>
        <dbReference type="Proteomes" id="UP000662074"/>
    </source>
</evidence>
<keyword evidence="2" id="KW-1185">Reference proteome</keyword>
<proteinExistence type="predicted"/>
<reference evidence="1" key="2">
    <citation type="submission" date="2020-09" db="EMBL/GenBank/DDBJ databases">
        <authorList>
            <person name="Sun Q."/>
            <person name="Sedlacek I."/>
        </authorList>
    </citation>
    <scope>NUCLEOTIDE SEQUENCE</scope>
    <source>
        <strain evidence="1">CCM 8711</strain>
    </source>
</reference>
<protein>
    <submittedName>
        <fullName evidence="1">Uncharacterized protein</fullName>
    </submittedName>
</protein>
<gene>
    <name evidence="1" type="ORF">GCM10011425_38960</name>
</gene>
<accession>A0A917N3L9</accession>
<name>A0A917N3L9_9SPHI</name>
<dbReference type="RefSeq" id="WP_188418787.1">
    <property type="nucleotide sequence ID" value="NZ_BMDO01000015.1"/>
</dbReference>
<organism evidence="1 2">
    <name type="scientific">Mucilaginibacter galii</name>
    <dbReference type="NCBI Taxonomy" id="2005073"/>
    <lineage>
        <taxon>Bacteria</taxon>
        <taxon>Pseudomonadati</taxon>
        <taxon>Bacteroidota</taxon>
        <taxon>Sphingobacteriia</taxon>
        <taxon>Sphingobacteriales</taxon>
        <taxon>Sphingobacteriaceae</taxon>
        <taxon>Mucilaginibacter</taxon>
    </lineage>
</organism>
<reference evidence="1" key="1">
    <citation type="journal article" date="2014" name="Int. J. Syst. Evol. Microbiol.">
        <title>Complete genome sequence of Corynebacterium casei LMG S-19264T (=DSM 44701T), isolated from a smear-ripened cheese.</title>
        <authorList>
            <consortium name="US DOE Joint Genome Institute (JGI-PGF)"/>
            <person name="Walter F."/>
            <person name="Albersmeier A."/>
            <person name="Kalinowski J."/>
            <person name="Ruckert C."/>
        </authorList>
    </citation>
    <scope>NUCLEOTIDE SEQUENCE</scope>
    <source>
        <strain evidence="1">CCM 8711</strain>
    </source>
</reference>
<evidence type="ECO:0000313" key="1">
    <source>
        <dbReference type="EMBL" id="GGI52684.1"/>
    </source>
</evidence>
<sequence length="191" mass="22104">MKLFFEKRLCIYLDQFAVSNLVDGAEYWCDLKEVILDGVSRGRIICPIPFEHLLETSARTPDKALANHDFMKVVSDGYFFKTEALITAQLLISKIRKNNLTFNTFLTNKIKKTFSYIDSIQVFKERSEQFKLMVDEGTAGSNSFKELLREQKLDEKQYQAMLNAHISLSTYELRGRLKELIEKKGIVIRGC</sequence>
<dbReference type="EMBL" id="BMDO01000015">
    <property type="protein sequence ID" value="GGI52684.1"/>
    <property type="molecule type" value="Genomic_DNA"/>
</dbReference>
<dbReference type="AlphaFoldDB" id="A0A917N3L9"/>
<dbReference type="Proteomes" id="UP000662074">
    <property type="component" value="Unassembled WGS sequence"/>
</dbReference>